<dbReference type="Gene3D" id="3.30.710.10">
    <property type="entry name" value="Potassium Channel Kv1.1, Chain A"/>
    <property type="match status" value="1"/>
</dbReference>
<dbReference type="EMBL" id="JAVRRT010000016">
    <property type="protein sequence ID" value="KAK5165452.1"/>
    <property type="molecule type" value="Genomic_DNA"/>
</dbReference>
<accession>A0AAV9P3C8</accession>
<sequence length="162" mass="18596">MHVPVEDVLQKLSKSAKLSDIKIRCGDREWPAHRAILCVRSEYFDKALSGALKEATENTIELHDDHPNAVHAMLEWFYSGNYSYCQTHSIFELCVLVHDVANRHLLDDLKMCALEAFSDSEINPSNIEGFVRVTTTVYNASLLDQPWQKVILDVVRLSRYKF</sequence>
<dbReference type="PANTHER" id="PTHR47843:SF5">
    <property type="entry name" value="BTB_POZ DOMAIN PROTEIN"/>
    <property type="match status" value="1"/>
</dbReference>
<feature type="domain" description="BTB" evidence="1">
    <location>
        <begin position="19"/>
        <end position="86"/>
    </location>
</feature>
<dbReference type="PANTHER" id="PTHR47843">
    <property type="entry name" value="BTB DOMAIN-CONTAINING PROTEIN-RELATED"/>
    <property type="match status" value="1"/>
</dbReference>
<evidence type="ECO:0000313" key="2">
    <source>
        <dbReference type="EMBL" id="KAK5165452.1"/>
    </source>
</evidence>
<dbReference type="CDD" id="cd18186">
    <property type="entry name" value="BTB_POZ_ZBTB_KLHL-like"/>
    <property type="match status" value="1"/>
</dbReference>
<protein>
    <submittedName>
        <fullName evidence="2">Kelch-like protein 10</fullName>
    </submittedName>
</protein>
<evidence type="ECO:0000259" key="1">
    <source>
        <dbReference type="PROSITE" id="PS50097"/>
    </source>
</evidence>
<dbReference type="RefSeq" id="XP_064655536.1">
    <property type="nucleotide sequence ID" value="XM_064806210.1"/>
</dbReference>
<comment type="caution">
    <text evidence="2">The sequence shown here is derived from an EMBL/GenBank/DDBJ whole genome shotgun (WGS) entry which is preliminary data.</text>
</comment>
<dbReference type="PROSITE" id="PS50097">
    <property type="entry name" value="BTB"/>
    <property type="match status" value="1"/>
</dbReference>
<dbReference type="Proteomes" id="UP001337655">
    <property type="component" value="Unassembled WGS sequence"/>
</dbReference>
<gene>
    <name evidence="2" type="primary">KLHL10</name>
    <name evidence="2" type="ORF">LTR77_008981</name>
</gene>
<keyword evidence="3" id="KW-1185">Reference proteome</keyword>
<dbReference type="SUPFAM" id="SSF54695">
    <property type="entry name" value="POZ domain"/>
    <property type="match status" value="1"/>
</dbReference>
<reference evidence="2 3" key="1">
    <citation type="submission" date="2023-08" db="EMBL/GenBank/DDBJ databases">
        <title>Black Yeasts Isolated from many extreme environments.</title>
        <authorList>
            <person name="Coleine C."/>
            <person name="Stajich J.E."/>
            <person name="Selbmann L."/>
        </authorList>
    </citation>
    <scope>NUCLEOTIDE SEQUENCE [LARGE SCALE GENOMIC DNA]</scope>
    <source>
        <strain evidence="2 3">CCFEE 5935</strain>
    </source>
</reference>
<evidence type="ECO:0000313" key="3">
    <source>
        <dbReference type="Proteomes" id="UP001337655"/>
    </source>
</evidence>
<organism evidence="2 3">
    <name type="scientific">Saxophila tyrrhenica</name>
    <dbReference type="NCBI Taxonomy" id="1690608"/>
    <lineage>
        <taxon>Eukaryota</taxon>
        <taxon>Fungi</taxon>
        <taxon>Dikarya</taxon>
        <taxon>Ascomycota</taxon>
        <taxon>Pezizomycotina</taxon>
        <taxon>Dothideomycetes</taxon>
        <taxon>Dothideomycetidae</taxon>
        <taxon>Mycosphaerellales</taxon>
        <taxon>Extremaceae</taxon>
        <taxon>Saxophila</taxon>
    </lineage>
</organism>
<dbReference type="SMART" id="SM00225">
    <property type="entry name" value="BTB"/>
    <property type="match status" value="1"/>
</dbReference>
<dbReference type="InterPro" id="IPR011333">
    <property type="entry name" value="SKP1/BTB/POZ_sf"/>
</dbReference>
<dbReference type="InterPro" id="IPR000210">
    <property type="entry name" value="BTB/POZ_dom"/>
</dbReference>
<dbReference type="Pfam" id="PF00651">
    <property type="entry name" value="BTB"/>
    <property type="match status" value="1"/>
</dbReference>
<dbReference type="AlphaFoldDB" id="A0AAV9P3C8"/>
<name>A0AAV9P3C8_9PEZI</name>
<proteinExistence type="predicted"/>
<dbReference type="GeneID" id="89930313"/>